<name>A0A2R4ALS2_9CAUD</name>
<dbReference type="PANTHER" id="PTHR42646">
    <property type="entry name" value="FLAP ENDONUCLEASE XNI"/>
    <property type="match status" value="1"/>
</dbReference>
<dbReference type="GO" id="GO:0033567">
    <property type="term" value="P:DNA replication, Okazaki fragment processing"/>
    <property type="evidence" value="ECO:0007669"/>
    <property type="project" value="InterPro"/>
</dbReference>
<dbReference type="SMART" id="SM00475">
    <property type="entry name" value="53EXOc"/>
    <property type="match status" value="1"/>
</dbReference>
<dbReference type="SMART" id="SM00279">
    <property type="entry name" value="HhH2"/>
    <property type="match status" value="1"/>
</dbReference>
<dbReference type="InterPro" id="IPR002421">
    <property type="entry name" value="5-3_exonuclease"/>
</dbReference>
<dbReference type="GO" id="GO:0003677">
    <property type="term" value="F:DNA binding"/>
    <property type="evidence" value="ECO:0007669"/>
    <property type="project" value="InterPro"/>
</dbReference>
<proteinExistence type="predicted"/>
<keyword evidence="1" id="KW-0540">Nuclease</keyword>
<evidence type="ECO:0000313" key="4">
    <source>
        <dbReference type="EMBL" id="AVR76003.1"/>
    </source>
</evidence>
<dbReference type="SUPFAM" id="SSF88723">
    <property type="entry name" value="PIN domain-like"/>
    <property type="match status" value="1"/>
</dbReference>
<evidence type="ECO:0000259" key="3">
    <source>
        <dbReference type="SMART" id="SM00475"/>
    </source>
</evidence>
<gene>
    <name evidence="4" type="ORF">AhSzq1_110</name>
</gene>
<reference evidence="4 5" key="1">
    <citation type="submission" date="2017-12" db="EMBL/GenBank/DDBJ databases">
        <title>Genomic characterization of T5-related Aeromonas hydrophila phages AhSzq-1 and AhSzw-1 and proposal to be two new species.</title>
        <authorList>
            <person name="Chen L."/>
            <person name="Yuan S."/>
            <person name="Ma Y."/>
        </authorList>
    </citation>
    <scope>NUCLEOTIDE SEQUENCE [LARGE SCALE GENOMIC DNA]</scope>
    <source>
        <strain evidence="4">Seawater</strain>
    </source>
</reference>
<organism evidence="4 5">
    <name type="scientific">Aeromonas phage AhSzq-1</name>
    <dbReference type="NCBI Taxonomy" id="2138298"/>
    <lineage>
        <taxon>Viruses</taxon>
        <taxon>Duplodnaviria</taxon>
        <taxon>Heunggongvirae</taxon>
        <taxon>Uroviricota</taxon>
        <taxon>Caudoviricetes</taxon>
        <taxon>Demerecviridae</taxon>
        <taxon>Shenzhenvirus</taxon>
        <taxon>Shenzhenvirus AhSzq1</taxon>
    </lineage>
</organism>
<accession>A0A2R4ALS2</accession>
<dbReference type="InterPro" id="IPR029060">
    <property type="entry name" value="PIN-like_dom_sf"/>
</dbReference>
<dbReference type="InterPro" id="IPR020046">
    <property type="entry name" value="5-3_exonucl_a-hlix_arch_N"/>
</dbReference>
<evidence type="ECO:0000256" key="2">
    <source>
        <dbReference type="ARBA" id="ARBA00022801"/>
    </source>
</evidence>
<dbReference type="Pfam" id="PF02739">
    <property type="entry name" value="5_3_exonuc_N"/>
    <property type="match status" value="1"/>
</dbReference>
<evidence type="ECO:0000313" key="5">
    <source>
        <dbReference type="Proteomes" id="UP000244741"/>
    </source>
</evidence>
<dbReference type="PANTHER" id="PTHR42646:SF2">
    <property type="entry name" value="5'-3' EXONUCLEASE FAMILY PROTEIN"/>
    <property type="match status" value="1"/>
</dbReference>
<dbReference type="Gene3D" id="1.10.150.20">
    <property type="entry name" value="5' to 3' exonuclease, C-terminal subdomain"/>
    <property type="match status" value="1"/>
</dbReference>
<keyword evidence="2" id="KW-0378">Hydrolase</keyword>
<dbReference type="InterPro" id="IPR008918">
    <property type="entry name" value="HhH2"/>
</dbReference>
<dbReference type="GO" id="GO:0017108">
    <property type="term" value="F:5'-flap endonuclease activity"/>
    <property type="evidence" value="ECO:0007669"/>
    <property type="project" value="InterPro"/>
</dbReference>
<protein>
    <submittedName>
        <fullName evidence="4">Exodeoxyribonuclease</fullName>
    </submittedName>
</protein>
<keyword evidence="5" id="KW-1185">Reference proteome</keyword>
<sequence>MIRTVESLAKSYSALHIVCAWDHRSSAYRKSIYPGYKGGRKEKYKDQSPEEKLQAEMFFNGLDEAYQHMVIHEKNTGFVTNFKFEFVEADDPIALTVQVMEPFVDHIWVISTDQDFCQLISNKVSLFAYKSRKEFTLDTMFEYTNADSGEQHLFIKCLQGDSGDSVPGVPDVGPKRGYGLAREYGDIFSLIAALPIEGKQKYIVKLNEFGANNLMLNLELMDLKSYCATAIAHPNPANLDYMFDKLEKIKEIYNV</sequence>
<dbReference type="SUPFAM" id="SSF47807">
    <property type="entry name" value="5' to 3' exonuclease, C-terminal subdomain"/>
    <property type="match status" value="1"/>
</dbReference>
<dbReference type="EMBL" id="MG676224">
    <property type="protein sequence ID" value="AVR76003.1"/>
    <property type="molecule type" value="Genomic_DNA"/>
</dbReference>
<feature type="domain" description="5'-3' exonuclease" evidence="3">
    <location>
        <begin position="2"/>
        <end position="235"/>
    </location>
</feature>
<dbReference type="InterPro" id="IPR038969">
    <property type="entry name" value="FEN"/>
</dbReference>
<evidence type="ECO:0000256" key="1">
    <source>
        <dbReference type="ARBA" id="ARBA00022722"/>
    </source>
</evidence>
<dbReference type="Proteomes" id="UP000244741">
    <property type="component" value="Segment"/>
</dbReference>
<dbReference type="Gene3D" id="3.40.50.1010">
    <property type="entry name" value="5'-nuclease"/>
    <property type="match status" value="1"/>
</dbReference>
<dbReference type="InterPro" id="IPR036279">
    <property type="entry name" value="5-3_exonuclease_C_sf"/>
</dbReference>
<dbReference type="GO" id="GO:0008409">
    <property type="term" value="F:5'-3' exonuclease activity"/>
    <property type="evidence" value="ECO:0007669"/>
    <property type="project" value="InterPro"/>
</dbReference>